<dbReference type="GO" id="GO:0008641">
    <property type="term" value="F:ubiquitin-like modifier activating enzyme activity"/>
    <property type="evidence" value="ECO:0007669"/>
    <property type="project" value="InterPro"/>
</dbReference>
<dbReference type="InterPro" id="IPR000594">
    <property type="entry name" value="ThiF_NAD_FAD-bd"/>
</dbReference>
<dbReference type="Proteomes" id="UP000176501">
    <property type="component" value="Unassembled WGS sequence"/>
</dbReference>
<evidence type="ECO:0000313" key="3">
    <source>
        <dbReference type="Proteomes" id="UP000176501"/>
    </source>
</evidence>
<sequence length="238" mass="26174">MKLDIVIVGAGGVGSALAPMLGRYCQYLPPVFDEIVVTVADGDNYEEGNAPRQLFGRFGNKAEVTTEALLEEFPRVRFVPFPEYVTPDNVDMLIGEGAIVFSAVDNHTTRKLLDKHVGTLQDATLVNGGNDYTDGNVQVYARRGGRDTTLSLCQVHEETANPADKSPHEMGCEERARASAPQLFFANQTVATLMSWVFYLLTTDDTFARRPSIGEFYFDMVAGRVNPIARNASAEEKE</sequence>
<dbReference type="Pfam" id="PF00899">
    <property type="entry name" value="ThiF"/>
    <property type="match status" value="1"/>
</dbReference>
<name>A0A1F7W562_9BACT</name>
<dbReference type="InterPro" id="IPR035985">
    <property type="entry name" value="Ubiquitin-activating_enz"/>
</dbReference>
<dbReference type="EMBL" id="MGFE01000026">
    <property type="protein sequence ID" value="OGL97955.1"/>
    <property type="molecule type" value="Genomic_DNA"/>
</dbReference>
<dbReference type="CDD" id="cd01483">
    <property type="entry name" value="E1_enzyme_family"/>
    <property type="match status" value="1"/>
</dbReference>
<evidence type="ECO:0000259" key="1">
    <source>
        <dbReference type="Pfam" id="PF00899"/>
    </source>
</evidence>
<dbReference type="Gene3D" id="3.40.50.720">
    <property type="entry name" value="NAD(P)-binding Rossmann-like Domain"/>
    <property type="match status" value="1"/>
</dbReference>
<feature type="domain" description="THIF-type NAD/FAD binding fold" evidence="1">
    <location>
        <begin position="3"/>
        <end position="158"/>
    </location>
</feature>
<dbReference type="SUPFAM" id="SSF69572">
    <property type="entry name" value="Activating enzymes of the ubiquitin-like proteins"/>
    <property type="match status" value="1"/>
</dbReference>
<organism evidence="2 3">
    <name type="scientific">Candidatus Uhrbacteria bacterium RIFOXYB2_FULL_57_15</name>
    <dbReference type="NCBI Taxonomy" id="1802422"/>
    <lineage>
        <taxon>Bacteria</taxon>
        <taxon>Candidatus Uhriibacteriota</taxon>
    </lineage>
</organism>
<dbReference type="AlphaFoldDB" id="A0A1F7W562"/>
<gene>
    <name evidence="2" type="ORF">A2304_05375</name>
</gene>
<evidence type="ECO:0000313" key="2">
    <source>
        <dbReference type="EMBL" id="OGL97955.1"/>
    </source>
</evidence>
<proteinExistence type="predicted"/>
<accession>A0A1F7W562</accession>
<protein>
    <recommendedName>
        <fullName evidence="1">THIF-type NAD/FAD binding fold domain-containing protein</fullName>
    </recommendedName>
</protein>
<comment type="caution">
    <text evidence="2">The sequence shown here is derived from an EMBL/GenBank/DDBJ whole genome shotgun (WGS) entry which is preliminary data.</text>
</comment>
<reference evidence="2 3" key="1">
    <citation type="journal article" date="2016" name="Nat. Commun.">
        <title>Thousands of microbial genomes shed light on interconnected biogeochemical processes in an aquifer system.</title>
        <authorList>
            <person name="Anantharaman K."/>
            <person name="Brown C.T."/>
            <person name="Hug L.A."/>
            <person name="Sharon I."/>
            <person name="Castelle C.J."/>
            <person name="Probst A.J."/>
            <person name="Thomas B.C."/>
            <person name="Singh A."/>
            <person name="Wilkins M.J."/>
            <person name="Karaoz U."/>
            <person name="Brodie E.L."/>
            <person name="Williams K.H."/>
            <person name="Hubbard S.S."/>
            <person name="Banfield J.F."/>
        </authorList>
    </citation>
    <scope>NUCLEOTIDE SEQUENCE [LARGE SCALE GENOMIC DNA]</scope>
</reference>